<name>A0ABQ4K477_9BACI</name>
<evidence type="ECO:0000313" key="1">
    <source>
        <dbReference type="EMBL" id="GIN20545.1"/>
    </source>
</evidence>
<comment type="caution">
    <text evidence="1">The sequence shown here is derived from an EMBL/GenBank/DDBJ whole genome shotgun (WGS) entry which is preliminary data.</text>
</comment>
<sequence>MMSYYLNQINLLNNEIRTIRKGMDIAGEHRQELLDVRSKLVTEKSTLVSDKSHIDNPELGNDAARGTIASDFERAERNKLKLEHVKLPEQVQEMIDAIDSERDRLHEKMESGRLQIQYRNDRINHLRKLDKLARENKG</sequence>
<keyword evidence="2" id="KW-1185">Reference proteome</keyword>
<accession>A0ABQ4K477</accession>
<protein>
    <recommendedName>
        <fullName evidence="3">DUF5082 domain-containing protein</fullName>
    </recommendedName>
</protein>
<evidence type="ECO:0008006" key="3">
    <source>
        <dbReference type="Google" id="ProtNLM"/>
    </source>
</evidence>
<proteinExistence type="predicted"/>
<gene>
    <name evidence="1" type="ORF">J1TS3_16790</name>
</gene>
<dbReference type="Proteomes" id="UP000680279">
    <property type="component" value="Unassembled WGS sequence"/>
</dbReference>
<evidence type="ECO:0000313" key="2">
    <source>
        <dbReference type="Proteomes" id="UP000680279"/>
    </source>
</evidence>
<reference evidence="1 2" key="1">
    <citation type="submission" date="2021-03" db="EMBL/GenBank/DDBJ databases">
        <title>Antimicrobial resistance genes in bacteria isolated from Japanese honey, and their potential for conferring macrolide and lincosamide resistance in the American foulbrood pathogen Paenibacillus larvae.</title>
        <authorList>
            <person name="Okamoto M."/>
            <person name="Kumagai M."/>
            <person name="Kanamori H."/>
            <person name="Takamatsu D."/>
        </authorList>
    </citation>
    <scope>NUCLEOTIDE SEQUENCE [LARGE SCALE GENOMIC DNA]</scope>
    <source>
        <strain evidence="1 2">J1TS3</strain>
    </source>
</reference>
<organism evidence="1 2">
    <name type="scientific">Siminovitchia fordii</name>
    <dbReference type="NCBI Taxonomy" id="254759"/>
    <lineage>
        <taxon>Bacteria</taxon>
        <taxon>Bacillati</taxon>
        <taxon>Bacillota</taxon>
        <taxon>Bacilli</taxon>
        <taxon>Bacillales</taxon>
        <taxon>Bacillaceae</taxon>
        <taxon>Siminovitchia</taxon>
    </lineage>
</organism>
<dbReference type="EMBL" id="BOQT01000005">
    <property type="protein sequence ID" value="GIN20545.1"/>
    <property type="molecule type" value="Genomic_DNA"/>
</dbReference>